<evidence type="ECO:0000256" key="7">
    <source>
        <dbReference type="ARBA" id="ARBA00023136"/>
    </source>
</evidence>
<evidence type="ECO:0000313" key="12">
    <source>
        <dbReference type="EMBL" id="MCH6159112.1"/>
    </source>
</evidence>
<feature type="transmembrane region" description="Helical" evidence="10">
    <location>
        <begin position="53"/>
        <end position="71"/>
    </location>
</feature>
<keyword evidence="2" id="KW-0813">Transport</keyword>
<evidence type="ECO:0000256" key="3">
    <source>
        <dbReference type="ARBA" id="ARBA00022475"/>
    </source>
</evidence>
<reference evidence="12" key="1">
    <citation type="submission" date="2022-03" db="EMBL/GenBank/DDBJ databases">
        <authorList>
            <person name="Santos J.D.N."/>
            <person name="Kallscheuer N."/>
            <person name="Jogler C."/>
            <person name="Lage O.M."/>
        </authorList>
    </citation>
    <scope>NUCLEOTIDE SEQUENCE</scope>
    <source>
        <strain evidence="12">M600PL45_2</strain>
    </source>
</reference>
<dbReference type="Pfam" id="PF04290">
    <property type="entry name" value="DctQ"/>
    <property type="match status" value="1"/>
</dbReference>
<feature type="transmembrane region" description="Helical" evidence="10">
    <location>
        <begin position="134"/>
        <end position="155"/>
    </location>
</feature>
<dbReference type="EMBL" id="JAKWJU010000002">
    <property type="protein sequence ID" value="MCH6159112.1"/>
    <property type="molecule type" value="Genomic_DNA"/>
</dbReference>
<gene>
    <name evidence="12" type="ORF">MMA15_01345</name>
</gene>
<dbReference type="PANTHER" id="PTHR35011:SF10">
    <property type="entry name" value="TRAP TRANSPORTER SMALL PERMEASE PROTEIN"/>
    <property type="match status" value="1"/>
</dbReference>
<dbReference type="InterPro" id="IPR007387">
    <property type="entry name" value="TRAP_DctQ"/>
</dbReference>
<feature type="transmembrane region" description="Helical" evidence="10">
    <location>
        <begin position="92"/>
        <end position="114"/>
    </location>
</feature>
<dbReference type="PANTHER" id="PTHR35011">
    <property type="entry name" value="2,3-DIKETO-L-GULONATE TRAP TRANSPORTER SMALL PERMEASE PROTEIN YIAM"/>
    <property type="match status" value="1"/>
</dbReference>
<comment type="caution">
    <text evidence="12">The sequence shown here is derived from an EMBL/GenBank/DDBJ whole genome shotgun (WGS) entry which is preliminary data.</text>
</comment>
<keyword evidence="13" id="KW-1185">Reference proteome</keyword>
<feature type="domain" description="Tripartite ATP-independent periplasmic transporters DctQ component" evidence="11">
    <location>
        <begin position="29"/>
        <end position="153"/>
    </location>
</feature>
<accession>A0ABS9SS67</accession>
<organism evidence="12 13">
    <name type="scientific">Streptomyces marispadix</name>
    <dbReference type="NCBI Taxonomy" id="2922868"/>
    <lineage>
        <taxon>Bacteria</taxon>
        <taxon>Bacillati</taxon>
        <taxon>Actinomycetota</taxon>
        <taxon>Actinomycetes</taxon>
        <taxon>Kitasatosporales</taxon>
        <taxon>Streptomycetaceae</taxon>
        <taxon>Streptomyces</taxon>
    </lineage>
</organism>
<evidence type="ECO:0000256" key="5">
    <source>
        <dbReference type="ARBA" id="ARBA00022692"/>
    </source>
</evidence>
<comment type="subcellular location">
    <subcellularLocation>
        <location evidence="1">Cell inner membrane</location>
        <topology evidence="1">Multi-pass membrane protein</topology>
    </subcellularLocation>
</comment>
<dbReference type="RefSeq" id="WP_241057097.1">
    <property type="nucleotide sequence ID" value="NZ_JAKWJU010000002.1"/>
</dbReference>
<keyword evidence="7 10" id="KW-0472">Membrane</keyword>
<name>A0ABS9SS67_9ACTN</name>
<evidence type="ECO:0000256" key="10">
    <source>
        <dbReference type="SAM" id="Phobius"/>
    </source>
</evidence>
<evidence type="ECO:0000256" key="8">
    <source>
        <dbReference type="ARBA" id="ARBA00038436"/>
    </source>
</evidence>
<keyword evidence="6 10" id="KW-1133">Transmembrane helix</keyword>
<feature type="region of interest" description="Disordered" evidence="9">
    <location>
        <begin position="169"/>
        <end position="234"/>
    </location>
</feature>
<reference evidence="12" key="2">
    <citation type="journal article" date="2023" name="Int. J. Syst. Evol. Microbiol.">
        <title>Streptomyces marispadix sp. nov., isolated from marine beach sediment of the Northern Coast of Portugal.</title>
        <authorList>
            <person name="dos Santos J.D.N."/>
            <person name="Vitorino I.R."/>
            <person name="Kallscheuer N."/>
            <person name="Srivastava A."/>
            <person name="Krautwurst S."/>
            <person name="Marz M."/>
            <person name="Jogler C."/>
            <person name="Lobo Da Cunha A."/>
            <person name="Catita J."/>
            <person name="Goncalves H."/>
            <person name="Gonzalez I."/>
            <person name="Reyes F."/>
            <person name="Lage O.M."/>
        </authorList>
    </citation>
    <scope>NUCLEOTIDE SEQUENCE</scope>
    <source>
        <strain evidence="12">M600PL45_2</strain>
    </source>
</reference>
<feature type="compositionally biased region" description="Polar residues" evidence="9">
    <location>
        <begin position="191"/>
        <end position="206"/>
    </location>
</feature>
<evidence type="ECO:0000256" key="2">
    <source>
        <dbReference type="ARBA" id="ARBA00022448"/>
    </source>
</evidence>
<keyword evidence="4" id="KW-0997">Cell inner membrane</keyword>
<evidence type="ECO:0000256" key="6">
    <source>
        <dbReference type="ARBA" id="ARBA00022989"/>
    </source>
</evidence>
<keyword evidence="5 10" id="KW-0812">Transmembrane</keyword>
<proteinExistence type="inferred from homology"/>
<evidence type="ECO:0000256" key="4">
    <source>
        <dbReference type="ARBA" id="ARBA00022519"/>
    </source>
</evidence>
<comment type="similarity">
    <text evidence="8">Belongs to the TRAP transporter small permease family.</text>
</comment>
<dbReference type="InterPro" id="IPR055348">
    <property type="entry name" value="DctQ"/>
</dbReference>
<evidence type="ECO:0000313" key="13">
    <source>
        <dbReference type="Proteomes" id="UP001166784"/>
    </source>
</evidence>
<evidence type="ECO:0000256" key="9">
    <source>
        <dbReference type="SAM" id="MobiDB-lite"/>
    </source>
</evidence>
<evidence type="ECO:0000259" key="11">
    <source>
        <dbReference type="Pfam" id="PF04290"/>
    </source>
</evidence>
<feature type="transmembrane region" description="Helical" evidence="10">
    <location>
        <begin position="12"/>
        <end position="33"/>
    </location>
</feature>
<evidence type="ECO:0000256" key="1">
    <source>
        <dbReference type="ARBA" id="ARBA00004429"/>
    </source>
</evidence>
<keyword evidence="3" id="KW-1003">Cell membrane</keyword>
<sequence>MSTLNSIRKYVLACAMALAVVAMAVVGLMMLTITYDVVVRFTFSAPTDWAYPLNAAGVLVATSLAIPYFYAKGQHISMDLVHRALPAGARRAADVVTAAATAFLGLVLAVTAYRSMTVALAGGLTGSGTFSIPLWVPDAVLFLSGVLLAVVAVLFPPGGWDDGAAAVVEGGAATSPPSGADPSGAHPSRKAGTSQVPPAASQSTHADSTDRRAGPGGGNGPAADSGTGEGETRS</sequence>
<dbReference type="Proteomes" id="UP001166784">
    <property type="component" value="Unassembled WGS sequence"/>
</dbReference>
<protein>
    <submittedName>
        <fullName evidence="12">TRAP transporter small permease</fullName>
    </submittedName>
</protein>